<dbReference type="PANTHER" id="PTHR43470:SF5">
    <property type="entry name" value="PHOSPHATE TRANSPORT SYSTEM PERMEASE PROTEIN PSTA"/>
    <property type="match status" value="1"/>
</dbReference>
<dbReference type="Gene3D" id="1.10.3720.10">
    <property type="entry name" value="MetI-like"/>
    <property type="match status" value="1"/>
</dbReference>
<comment type="subcellular location">
    <subcellularLocation>
        <location evidence="1 8">Cell membrane</location>
        <topology evidence="1 8">Multi-pass membrane protein</topology>
    </subcellularLocation>
</comment>
<evidence type="ECO:0000256" key="8">
    <source>
        <dbReference type="RuleBase" id="RU363043"/>
    </source>
</evidence>
<dbReference type="InterPro" id="IPR005672">
    <property type="entry name" value="Phosphate_PstA"/>
</dbReference>
<dbReference type="CDD" id="cd06261">
    <property type="entry name" value="TM_PBP2"/>
    <property type="match status" value="1"/>
</dbReference>
<dbReference type="PANTHER" id="PTHR43470">
    <property type="entry name" value="PHOSPHATE TRANSPORT SYSTEM PERMEASE PROTEIN PSTA-RELATED"/>
    <property type="match status" value="1"/>
</dbReference>
<evidence type="ECO:0000256" key="4">
    <source>
        <dbReference type="ARBA" id="ARBA00022475"/>
    </source>
</evidence>
<dbReference type="NCBIfam" id="TIGR00974">
    <property type="entry name" value="3a0107s02c"/>
    <property type="match status" value="1"/>
</dbReference>
<evidence type="ECO:0000256" key="2">
    <source>
        <dbReference type="ARBA" id="ARBA00007069"/>
    </source>
</evidence>
<dbReference type="PROSITE" id="PS50928">
    <property type="entry name" value="ABC_TM1"/>
    <property type="match status" value="1"/>
</dbReference>
<feature type="transmembrane region" description="Helical" evidence="8">
    <location>
        <begin position="261"/>
        <end position="286"/>
    </location>
</feature>
<organism evidence="10 11">
    <name type="scientific">Alkalihalobacillus trypoxylicola</name>
    <dbReference type="NCBI Taxonomy" id="519424"/>
    <lineage>
        <taxon>Bacteria</taxon>
        <taxon>Bacillati</taxon>
        <taxon>Bacillota</taxon>
        <taxon>Bacilli</taxon>
        <taxon>Bacillales</taxon>
        <taxon>Bacillaceae</taxon>
        <taxon>Alkalihalobacillus</taxon>
    </lineage>
</organism>
<gene>
    <name evidence="10" type="ORF">AZF04_06110</name>
</gene>
<feature type="domain" description="ABC transmembrane type-1" evidence="9">
    <location>
        <begin position="75"/>
        <end position="283"/>
    </location>
</feature>
<dbReference type="AlphaFoldDB" id="A0A162EDN9"/>
<dbReference type="Pfam" id="PF00528">
    <property type="entry name" value="BPD_transp_1"/>
    <property type="match status" value="1"/>
</dbReference>
<keyword evidence="3" id="KW-0813">Transport</keyword>
<reference evidence="10" key="1">
    <citation type="submission" date="2016-02" db="EMBL/GenBank/DDBJ databases">
        <title>Genome sequence of Bacillus trypoxylicola KCTC 13244(T).</title>
        <authorList>
            <person name="Jeong H."/>
            <person name="Park S.-H."/>
            <person name="Choi S.-K."/>
        </authorList>
    </citation>
    <scope>NUCLEOTIDE SEQUENCE [LARGE SCALE GENOMIC DNA]</scope>
    <source>
        <strain evidence="10">KCTC 13244</strain>
    </source>
</reference>
<evidence type="ECO:0000256" key="7">
    <source>
        <dbReference type="ARBA" id="ARBA00023136"/>
    </source>
</evidence>
<keyword evidence="6 8" id="KW-1133">Transmembrane helix</keyword>
<evidence type="ECO:0000256" key="3">
    <source>
        <dbReference type="ARBA" id="ARBA00022448"/>
    </source>
</evidence>
<dbReference type="RefSeq" id="WP_061948610.1">
    <property type="nucleotide sequence ID" value="NZ_LTAO01000012.1"/>
</dbReference>
<evidence type="ECO:0000256" key="6">
    <source>
        <dbReference type="ARBA" id="ARBA00022989"/>
    </source>
</evidence>
<feature type="transmembrane region" description="Helical" evidence="8">
    <location>
        <begin position="26"/>
        <end position="46"/>
    </location>
</feature>
<evidence type="ECO:0000256" key="1">
    <source>
        <dbReference type="ARBA" id="ARBA00004651"/>
    </source>
</evidence>
<accession>A0A162EDN9</accession>
<dbReference type="GO" id="GO:0005886">
    <property type="term" value="C:plasma membrane"/>
    <property type="evidence" value="ECO:0007669"/>
    <property type="project" value="UniProtKB-SubCell"/>
</dbReference>
<keyword evidence="5 8" id="KW-0812">Transmembrane</keyword>
<name>A0A162EDN9_9BACI</name>
<dbReference type="GO" id="GO:0005315">
    <property type="term" value="F:phosphate transmembrane transporter activity"/>
    <property type="evidence" value="ECO:0007669"/>
    <property type="project" value="InterPro"/>
</dbReference>
<evidence type="ECO:0000259" key="9">
    <source>
        <dbReference type="PROSITE" id="PS50928"/>
    </source>
</evidence>
<dbReference type="SUPFAM" id="SSF161098">
    <property type="entry name" value="MetI-like"/>
    <property type="match status" value="1"/>
</dbReference>
<keyword evidence="11" id="KW-1185">Reference proteome</keyword>
<dbReference type="OrthoDB" id="9807065at2"/>
<keyword evidence="7 8" id="KW-0472">Membrane</keyword>
<feature type="transmembrane region" description="Helical" evidence="8">
    <location>
        <begin position="145"/>
        <end position="165"/>
    </location>
</feature>
<dbReference type="GO" id="GO:0035435">
    <property type="term" value="P:phosphate ion transmembrane transport"/>
    <property type="evidence" value="ECO:0007669"/>
    <property type="project" value="InterPro"/>
</dbReference>
<dbReference type="Proteomes" id="UP000075806">
    <property type="component" value="Unassembled WGS sequence"/>
</dbReference>
<proteinExistence type="inferred from homology"/>
<dbReference type="InterPro" id="IPR000515">
    <property type="entry name" value="MetI-like"/>
</dbReference>
<sequence>MKYLDIEKVQNRIGKRLVTNKVAKSIFFLASSFGLIVLAILIYRVIADSLGFIDWDFLTGKLSTRAENAGIMGAILGTVWLMIIVGPITMLLGVGTAIYLECYAKKGKLQSFIQTNISNLAGVPSIVFGILGLTVFVRGLDFGNVVLAGGLTMSLLVLPIVVVAAQEAIRAVPSHLSEASYGMGATKWQTIKNIILPSALPGILTGAILSLSRAIGETAPLVVIGIPALLIPFPGSIFDRFTVLPMQIYYWTLDSVLVAEYANLAAATIVVLLVVLFVMNSVAIIIRNKFQKRY</sequence>
<feature type="transmembrane region" description="Helical" evidence="8">
    <location>
        <begin position="221"/>
        <end position="241"/>
    </location>
</feature>
<evidence type="ECO:0000313" key="10">
    <source>
        <dbReference type="EMBL" id="KYG32336.1"/>
    </source>
</evidence>
<feature type="transmembrane region" description="Helical" evidence="8">
    <location>
        <begin position="71"/>
        <end position="100"/>
    </location>
</feature>
<feature type="transmembrane region" description="Helical" evidence="8">
    <location>
        <begin position="120"/>
        <end position="139"/>
    </location>
</feature>
<dbReference type="STRING" id="519424.AZF04_06110"/>
<dbReference type="EMBL" id="LTAO01000012">
    <property type="protein sequence ID" value="KYG32336.1"/>
    <property type="molecule type" value="Genomic_DNA"/>
</dbReference>
<comment type="similarity">
    <text evidence="2 8">Belongs to the binding-protein-dependent transport system permease family. CysTW subfamily.</text>
</comment>
<evidence type="ECO:0000313" key="11">
    <source>
        <dbReference type="Proteomes" id="UP000075806"/>
    </source>
</evidence>
<keyword evidence="4 8" id="KW-1003">Cell membrane</keyword>
<comment type="caution">
    <text evidence="10">The sequence shown here is derived from an EMBL/GenBank/DDBJ whole genome shotgun (WGS) entry which is preliminary data.</text>
</comment>
<protein>
    <recommendedName>
        <fullName evidence="8">Phosphate transport system permease protein PstA</fullName>
    </recommendedName>
</protein>
<dbReference type="InterPro" id="IPR035906">
    <property type="entry name" value="MetI-like_sf"/>
</dbReference>
<evidence type="ECO:0000256" key="5">
    <source>
        <dbReference type="ARBA" id="ARBA00022692"/>
    </source>
</evidence>